<gene>
    <name evidence="3" type="ORF">FYJ63_03995</name>
</gene>
<dbReference type="GO" id="GO:0005524">
    <property type="term" value="F:ATP binding"/>
    <property type="evidence" value="ECO:0007669"/>
    <property type="project" value="UniProtKB-KW"/>
</dbReference>
<keyword evidence="4" id="KW-1185">Reference proteome</keyword>
<dbReference type="EMBL" id="VUMY01000006">
    <property type="protein sequence ID" value="MST49402.1"/>
    <property type="molecule type" value="Genomic_DNA"/>
</dbReference>
<dbReference type="Proteomes" id="UP000442535">
    <property type="component" value="Unassembled WGS sequence"/>
</dbReference>
<keyword evidence="3" id="KW-0067">ATP-binding</keyword>
<dbReference type="PANTHER" id="PTHR33295">
    <property type="entry name" value="ATPASE"/>
    <property type="match status" value="1"/>
</dbReference>
<evidence type="ECO:0000313" key="3">
    <source>
        <dbReference type="EMBL" id="MST49402.1"/>
    </source>
</evidence>
<dbReference type="RefSeq" id="WP_154544041.1">
    <property type="nucleotide sequence ID" value="NZ_VUMY01000006.1"/>
</dbReference>
<protein>
    <submittedName>
        <fullName evidence="3">ATP-binding protein</fullName>
    </submittedName>
</protein>
<organism evidence="3 4">
    <name type="scientific">Mobiluncus porci</name>
    <dbReference type="NCBI Taxonomy" id="2652278"/>
    <lineage>
        <taxon>Bacteria</taxon>
        <taxon>Bacillati</taxon>
        <taxon>Actinomycetota</taxon>
        <taxon>Actinomycetes</taxon>
        <taxon>Actinomycetales</taxon>
        <taxon>Actinomycetaceae</taxon>
        <taxon>Mobiluncus</taxon>
    </lineage>
</organism>
<dbReference type="Pfam" id="PF13635">
    <property type="entry name" value="DUF4143"/>
    <property type="match status" value="1"/>
</dbReference>
<dbReference type="InterPro" id="IPR027417">
    <property type="entry name" value="P-loop_NTPase"/>
</dbReference>
<dbReference type="SUPFAM" id="SSF52540">
    <property type="entry name" value="P-loop containing nucleoside triphosphate hydrolases"/>
    <property type="match status" value="1"/>
</dbReference>
<dbReference type="PANTHER" id="PTHR33295:SF7">
    <property type="entry name" value="ATPASE"/>
    <property type="match status" value="1"/>
</dbReference>
<evidence type="ECO:0000313" key="4">
    <source>
        <dbReference type="Proteomes" id="UP000442535"/>
    </source>
</evidence>
<evidence type="ECO:0000259" key="1">
    <source>
        <dbReference type="Pfam" id="PF13173"/>
    </source>
</evidence>
<keyword evidence="3" id="KW-0547">Nucleotide-binding</keyword>
<accession>A0A7K0K1Q1</accession>
<feature type="domain" description="AAA" evidence="1">
    <location>
        <begin position="19"/>
        <end position="152"/>
    </location>
</feature>
<proteinExistence type="predicted"/>
<comment type="caution">
    <text evidence="3">The sequence shown here is derived from an EMBL/GenBank/DDBJ whole genome shotgun (WGS) entry which is preliminary data.</text>
</comment>
<dbReference type="Pfam" id="PF13173">
    <property type="entry name" value="AAA_14"/>
    <property type="match status" value="1"/>
</dbReference>
<name>A0A7K0K1Q1_9ACTO</name>
<dbReference type="AlphaFoldDB" id="A0A7K0K1Q1"/>
<reference evidence="3 4" key="1">
    <citation type="submission" date="2019-08" db="EMBL/GenBank/DDBJ databases">
        <title>In-depth cultivation of the pig gut microbiome towards novel bacterial diversity and tailored functional studies.</title>
        <authorList>
            <person name="Wylensek D."/>
            <person name="Hitch T.C.A."/>
            <person name="Clavel T."/>
        </authorList>
    </citation>
    <scope>NUCLEOTIDE SEQUENCE [LARGE SCALE GENOMIC DNA]</scope>
    <source>
        <strain evidence="3 4">RF-GAM-744-WT-7</strain>
    </source>
</reference>
<feature type="domain" description="DUF4143" evidence="2">
    <location>
        <begin position="225"/>
        <end position="386"/>
    </location>
</feature>
<dbReference type="InterPro" id="IPR025420">
    <property type="entry name" value="DUF4143"/>
</dbReference>
<dbReference type="Gene3D" id="3.40.50.300">
    <property type="entry name" value="P-loop containing nucleotide triphosphate hydrolases"/>
    <property type="match status" value="1"/>
</dbReference>
<dbReference type="InterPro" id="IPR041682">
    <property type="entry name" value="AAA_14"/>
</dbReference>
<evidence type="ECO:0000259" key="2">
    <source>
        <dbReference type="Pfam" id="PF13635"/>
    </source>
</evidence>
<sequence>MIRRKVESELQRWLESGTDRALVVTGARQVGKTYLVRNFAAKHFKNVAYFDLATDRATLEAFAAATSADDLSLRISIATDVPLTPGDTVIIIDEVQEVPEILTFVKALVQKHNFRYILSGSLLEVRLEAVSSLPVGYATNLQMFGLDFEEFCWAMGLTNQAFTELRTSFTASTPVPDFLHKRLLDLWHRYLIVGGMPQAVADYAVHGDVDRVREIQTDIRDYYRQDITKYAPRELRLILTDIFDLIPSELQMPNRRFKLSDIRDVKRYSQVQQHFLWLAGAGVALPTYNVDAPVRPLLASQQRNVFKLFASDVGLLTSSFPKPALLGLLDGSSDINLGGITENAVATQLAAHGFALRYFTSKKIGELDFVVENNGGEVAALEVKSGSRFRSHTALNNALDVPEYTIDRAFVFVDSPKVNLEENGKILYAPIYCASLLEYDKTV</sequence>